<comment type="caution">
    <text evidence="1">The sequence shown here is derived from an EMBL/GenBank/DDBJ whole genome shotgun (WGS) entry which is preliminary data.</text>
</comment>
<evidence type="ECO:0000313" key="1">
    <source>
        <dbReference type="EMBL" id="TYR32067.1"/>
    </source>
</evidence>
<sequence length="263" mass="28142">MNGAHEKASPVHLENEAGAGAFLIVCEHASNAIPAEYGTLGLDSEALQSHIAWDPGALPVARAMSAMLDAPLVAQRFSRLLYDCNRPPHEASAVPAVSEIHRVPGNEGLDDDARRKRAERFYHPFRAALADAIDARPAPPAIVTIHSFTPVYHGVSRTVEIGILHDEDSRLADAVLSAAGDGDGHVVRRNEPYGPQDGVTHTLREHALPRGLLNVMIEIRNDLIGDAGSQMAMSERLAGWLNGALAAMRAGASGKEAATWARR</sequence>
<keyword evidence="1" id="KW-0378">Hydrolase</keyword>
<dbReference type="InterPro" id="IPR011227">
    <property type="entry name" value="UCP029730"/>
</dbReference>
<reference evidence="1 2" key="2">
    <citation type="submission" date="2019-09" db="EMBL/GenBank/DDBJ databases">
        <title>Mesorhizobium sp. MaA-C15 isolated from Microcystis aeruginosa.</title>
        <authorList>
            <person name="Jeong S.E."/>
            <person name="Jin H.M."/>
            <person name="Jeon C.O."/>
        </authorList>
    </citation>
    <scope>NUCLEOTIDE SEQUENCE [LARGE SCALE GENOMIC DNA]</scope>
    <source>
        <strain evidence="1 2">MaA-C15</strain>
    </source>
</reference>
<evidence type="ECO:0000313" key="2">
    <source>
        <dbReference type="Proteomes" id="UP000323258"/>
    </source>
</evidence>
<dbReference type="EMBL" id="VSZS01000063">
    <property type="protein sequence ID" value="TYR32067.1"/>
    <property type="molecule type" value="Genomic_DNA"/>
</dbReference>
<protein>
    <submittedName>
        <fullName evidence="1">N-formylglutamate amidohydrolase</fullName>
    </submittedName>
</protein>
<proteinExistence type="predicted"/>
<organism evidence="1 2">
    <name type="scientific">Neoaquamicrobium microcysteis</name>
    <dbReference type="NCBI Taxonomy" id="2682781"/>
    <lineage>
        <taxon>Bacteria</taxon>
        <taxon>Pseudomonadati</taxon>
        <taxon>Pseudomonadota</taxon>
        <taxon>Alphaproteobacteria</taxon>
        <taxon>Hyphomicrobiales</taxon>
        <taxon>Phyllobacteriaceae</taxon>
        <taxon>Neoaquamicrobium</taxon>
    </lineage>
</organism>
<gene>
    <name evidence="1" type="ORF">FY036_13360</name>
</gene>
<dbReference type="PIRSF" id="PIRSF029730">
    <property type="entry name" value="UCP029730"/>
    <property type="match status" value="1"/>
</dbReference>
<dbReference type="Gene3D" id="3.40.630.40">
    <property type="entry name" value="Zn-dependent exopeptidases"/>
    <property type="match status" value="1"/>
</dbReference>
<dbReference type="Pfam" id="PF05013">
    <property type="entry name" value="FGase"/>
    <property type="match status" value="1"/>
</dbReference>
<dbReference type="GO" id="GO:0016787">
    <property type="term" value="F:hydrolase activity"/>
    <property type="evidence" value="ECO:0007669"/>
    <property type="project" value="UniProtKB-KW"/>
</dbReference>
<dbReference type="SUPFAM" id="SSF53187">
    <property type="entry name" value="Zn-dependent exopeptidases"/>
    <property type="match status" value="1"/>
</dbReference>
<accession>A0A5D4GUL1</accession>
<dbReference type="Proteomes" id="UP000323258">
    <property type="component" value="Unassembled WGS sequence"/>
</dbReference>
<reference evidence="1 2" key="1">
    <citation type="submission" date="2019-08" db="EMBL/GenBank/DDBJ databases">
        <authorList>
            <person name="Seo Y.L."/>
        </authorList>
    </citation>
    <scope>NUCLEOTIDE SEQUENCE [LARGE SCALE GENOMIC DNA]</scope>
    <source>
        <strain evidence="1 2">MaA-C15</strain>
    </source>
</reference>
<dbReference type="InterPro" id="IPR007709">
    <property type="entry name" value="N-FG_amidohydro"/>
</dbReference>
<dbReference type="OrthoDB" id="9815326at2"/>
<dbReference type="RefSeq" id="WP_148915225.1">
    <property type="nucleotide sequence ID" value="NZ_VSZS01000063.1"/>
</dbReference>
<keyword evidence="2" id="KW-1185">Reference proteome</keyword>
<name>A0A5D4GUL1_9HYPH</name>
<dbReference type="AlphaFoldDB" id="A0A5D4GUL1"/>